<evidence type="ECO:0000256" key="1">
    <source>
        <dbReference type="ARBA" id="ARBA00022723"/>
    </source>
</evidence>
<dbReference type="PANTHER" id="PTHR42742:SF3">
    <property type="entry name" value="FRUCTOKINASE"/>
    <property type="match status" value="1"/>
</dbReference>
<feature type="domain" description="Mannose-6-phosphate isomerase cupin" evidence="3">
    <location>
        <begin position="259"/>
        <end position="327"/>
    </location>
</feature>
<organism evidence="4 5">
    <name type="scientific">Aulographum hederae CBS 113979</name>
    <dbReference type="NCBI Taxonomy" id="1176131"/>
    <lineage>
        <taxon>Eukaryota</taxon>
        <taxon>Fungi</taxon>
        <taxon>Dikarya</taxon>
        <taxon>Ascomycota</taxon>
        <taxon>Pezizomycotina</taxon>
        <taxon>Dothideomycetes</taxon>
        <taxon>Pleosporomycetidae</taxon>
        <taxon>Aulographales</taxon>
        <taxon>Aulographaceae</taxon>
    </lineage>
</organism>
<dbReference type="CDD" id="cd07010">
    <property type="entry name" value="cupin_PMI_type_I_N_bac"/>
    <property type="match status" value="1"/>
</dbReference>
<reference evidence="4" key="1">
    <citation type="journal article" date="2020" name="Stud. Mycol.">
        <title>101 Dothideomycetes genomes: a test case for predicting lifestyles and emergence of pathogens.</title>
        <authorList>
            <person name="Haridas S."/>
            <person name="Albert R."/>
            <person name="Binder M."/>
            <person name="Bloem J."/>
            <person name="Labutti K."/>
            <person name="Salamov A."/>
            <person name="Andreopoulos B."/>
            <person name="Baker S."/>
            <person name="Barry K."/>
            <person name="Bills G."/>
            <person name="Bluhm B."/>
            <person name="Cannon C."/>
            <person name="Castanera R."/>
            <person name="Culley D."/>
            <person name="Daum C."/>
            <person name="Ezra D."/>
            <person name="Gonzalez J."/>
            <person name="Henrissat B."/>
            <person name="Kuo A."/>
            <person name="Liang C."/>
            <person name="Lipzen A."/>
            <person name="Lutzoni F."/>
            <person name="Magnuson J."/>
            <person name="Mondo S."/>
            <person name="Nolan M."/>
            <person name="Ohm R."/>
            <person name="Pangilinan J."/>
            <person name="Park H.-J."/>
            <person name="Ramirez L."/>
            <person name="Alfaro M."/>
            <person name="Sun H."/>
            <person name="Tritt A."/>
            <person name="Yoshinaga Y."/>
            <person name="Zwiers L.-H."/>
            <person name="Turgeon B."/>
            <person name="Goodwin S."/>
            <person name="Spatafora J."/>
            <person name="Crous P."/>
            <person name="Grigoriev I."/>
        </authorList>
    </citation>
    <scope>NUCLEOTIDE SEQUENCE</scope>
    <source>
        <strain evidence="4">CBS 113979</strain>
    </source>
</reference>
<keyword evidence="5" id="KW-1185">Reference proteome</keyword>
<dbReference type="Gene3D" id="2.60.120.10">
    <property type="entry name" value="Jelly Rolls"/>
    <property type="match status" value="2"/>
</dbReference>
<dbReference type="GO" id="GO:0046872">
    <property type="term" value="F:metal ion binding"/>
    <property type="evidence" value="ECO:0007669"/>
    <property type="project" value="UniProtKB-KW"/>
</dbReference>
<keyword evidence="1" id="KW-0479">Metal-binding</keyword>
<evidence type="ECO:0000259" key="3">
    <source>
        <dbReference type="Pfam" id="PF21621"/>
    </source>
</evidence>
<evidence type="ECO:0000313" key="5">
    <source>
        <dbReference type="Proteomes" id="UP000800041"/>
    </source>
</evidence>
<dbReference type="PANTHER" id="PTHR42742">
    <property type="entry name" value="TRANSCRIPTIONAL REPRESSOR MPRA"/>
    <property type="match status" value="1"/>
</dbReference>
<evidence type="ECO:0000313" key="4">
    <source>
        <dbReference type="EMBL" id="KAF1989068.1"/>
    </source>
</evidence>
<keyword evidence="2" id="KW-0862">Zinc</keyword>
<dbReference type="AlphaFoldDB" id="A0A6G1H7X8"/>
<dbReference type="Pfam" id="PF21621">
    <property type="entry name" value="MPI_cupin_dom"/>
    <property type="match status" value="1"/>
</dbReference>
<accession>A0A6G1H7X8</accession>
<protein>
    <submittedName>
        <fullName evidence="4">RmlC-like cupin</fullName>
    </submittedName>
</protein>
<sequence>MSPILLPPNQPPARFYKGGPRISTFRSITPPSGPRQPEDWVASTTCCHGQTSLGLTTLPSGRLLSAEVESDPTHWLGPEHFAAYGADTKLLVKLLDAGERLPVHAHPSFSWAREHVAGAKCGKAECWYFLTPGTVHLGLKEGISDQDLLSLIKAQDSEKLLSLTHSLDVEANQTIYIPPGLLHAIGEGILLVEVQEPSDLSILCEWRDYQIDGAADGHLGLGFEKAVTGVERKGRSKEEIMALVSSPRDFGSVVAEESREYFELERVEVKEEVACRQGFTIMIVLEGLIEMATETRQTLQLKKGSTVVIPHADGEIKLRGDGEVVFARPPKPT</sequence>
<dbReference type="EMBL" id="ML977146">
    <property type="protein sequence ID" value="KAF1989068.1"/>
    <property type="molecule type" value="Genomic_DNA"/>
</dbReference>
<dbReference type="InterPro" id="IPR014710">
    <property type="entry name" value="RmlC-like_jellyroll"/>
</dbReference>
<dbReference type="InterPro" id="IPR011051">
    <property type="entry name" value="RmlC_Cupin_sf"/>
</dbReference>
<gene>
    <name evidence="4" type="ORF">K402DRAFT_391221</name>
</gene>
<proteinExistence type="predicted"/>
<dbReference type="InterPro" id="IPR049071">
    <property type="entry name" value="MPI_cupin_dom"/>
</dbReference>
<dbReference type="InterPro" id="IPR051804">
    <property type="entry name" value="Carb_Metab_Reg_Kinase/Isom"/>
</dbReference>
<evidence type="ECO:0000256" key="2">
    <source>
        <dbReference type="ARBA" id="ARBA00022833"/>
    </source>
</evidence>
<dbReference type="OrthoDB" id="3452273at2759"/>
<dbReference type="SUPFAM" id="SSF51182">
    <property type="entry name" value="RmlC-like cupins"/>
    <property type="match status" value="1"/>
</dbReference>
<dbReference type="Proteomes" id="UP000800041">
    <property type="component" value="Unassembled WGS sequence"/>
</dbReference>
<name>A0A6G1H7X8_9PEZI</name>